<evidence type="ECO:0000313" key="2">
    <source>
        <dbReference type="Proteomes" id="UP000799441"/>
    </source>
</evidence>
<reference evidence="1" key="1">
    <citation type="journal article" date="2020" name="Stud. Mycol.">
        <title>101 Dothideomycetes genomes: a test case for predicting lifestyles and emergence of pathogens.</title>
        <authorList>
            <person name="Haridas S."/>
            <person name="Albert R."/>
            <person name="Binder M."/>
            <person name="Bloem J."/>
            <person name="Labutti K."/>
            <person name="Salamov A."/>
            <person name="Andreopoulos B."/>
            <person name="Baker S."/>
            <person name="Barry K."/>
            <person name="Bills G."/>
            <person name="Bluhm B."/>
            <person name="Cannon C."/>
            <person name="Castanera R."/>
            <person name="Culley D."/>
            <person name="Daum C."/>
            <person name="Ezra D."/>
            <person name="Gonzalez J."/>
            <person name="Henrissat B."/>
            <person name="Kuo A."/>
            <person name="Liang C."/>
            <person name="Lipzen A."/>
            <person name="Lutzoni F."/>
            <person name="Magnuson J."/>
            <person name="Mondo S."/>
            <person name="Nolan M."/>
            <person name="Ohm R."/>
            <person name="Pangilinan J."/>
            <person name="Park H.-J."/>
            <person name="Ramirez L."/>
            <person name="Alfaro M."/>
            <person name="Sun H."/>
            <person name="Tritt A."/>
            <person name="Yoshinaga Y."/>
            <person name="Zwiers L.-H."/>
            <person name="Turgeon B."/>
            <person name="Goodwin S."/>
            <person name="Spatafora J."/>
            <person name="Crous P."/>
            <person name="Grigoriev I."/>
        </authorList>
    </citation>
    <scope>NUCLEOTIDE SEQUENCE</scope>
    <source>
        <strain evidence="1">CBS 116435</strain>
    </source>
</reference>
<dbReference type="SUPFAM" id="SSF51197">
    <property type="entry name" value="Clavaminate synthase-like"/>
    <property type="match status" value="1"/>
</dbReference>
<evidence type="ECO:0000313" key="1">
    <source>
        <dbReference type="EMBL" id="KAF2718167.1"/>
    </source>
</evidence>
<proteinExistence type="predicted"/>
<dbReference type="Proteomes" id="UP000799441">
    <property type="component" value="Unassembled WGS sequence"/>
</dbReference>
<dbReference type="OrthoDB" id="288590at2759"/>
<comment type="caution">
    <text evidence="1">The sequence shown here is derived from an EMBL/GenBank/DDBJ whole genome shotgun (WGS) entry which is preliminary data.</text>
</comment>
<dbReference type="EMBL" id="MU003829">
    <property type="protein sequence ID" value="KAF2718167.1"/>
    <property type="molecule type" value="Genomic_DNA"/>
</dbReference>
<keyword evidence="2" id="KW-1185">Reference proteome</keyword>
<dbReference type="AlphaFoldDB" id="A0A9P4UJN5"/>
<organism evidence="1 2">
    <name type="scientific">Polychaeton citri CBS 116435</name>
    <dbReference type="NCBI Taxonomy" id="1314669"/>
    <lineage>
        <taxon>Eukaryota</taxon>
        <taxon>Fungi</taxon>
        <taxon>Dikarya</taxon>
        <taxon>Ascomycota</taxon>
        <taxon>Pezizomycotina</taxon>
        <taxon>Dothideomycetes</taxon>
        <taxon>Dothideomycetidae</taxon>
        <taxon>Capnodiales</taxon>
        <taxon>Capnodiaceae</taxon>
        <taxon>Polychaeton</taxon>
    </lineage>
</organism>
<protein>
    <submittedName>
        <fullName evidence="1">Uncharacterized protein</fullName>
    </submittedName>
</protein>
<accession>A0A9P4UJN5</accession>
<gene>
    <name evidence="1" type="ORF">K431DRAFT_140694</name>
</gene>
<dbReference type="Gene3D" id="2.60.120.330">
    <property type="entry name" value="B-lactam Antibiotic, Isopenicillin N Synthase, Chain"/>
    <property type="match status" value="1"/>
</dbReference>
<sequence length="89" mass="10216">MMRWTNDAYLSNLYRVINKSGRERYSIPFFLSGNPGFTVKCFQGEEKAKYPPVTVESWMRGRYADTYGSTQDKAHGDLSTEVHLRTVAS</sequence>
<dbReference type="InterPro" id="IPR027443">
    <property type="entry name" value="IPNS-like_sf"/>
</dbReference>
<name>A0A9P4UJN5_9PEZI</name>